<dbReference type="Pfam" id="PF00004">
    <property type="entry name" value="AAA"/>
    <property type="match status" value="1"/>
</dbReference>
<dbReference type="SMART" id="SM00382">
    <property type="entry name" value="AAA"/>
    <property type="match status" value="1"/>
</dbReference>
<feature type="region of interest" description="Disordered" evidence="1">
    <location>
        <begin position="1"/>
        <end position="23"/>
    </location>
</feature>
<dbReference type="Pfam" id="PF22942">
    <property type="entry name" value="DUF7025"/>
    <property type="match status" value="1"/>
</dbReference>
<feature type="region of interest" description="Disordered" evidence="1">
    <location>
        <begin position="1012"/>
        <end position="1101"/>
    </location>
</feature>
<evidence type="ECO:0000313" key="3">
    <source>
        <dbReference type="EMBL" id="CAI6342066.1"/>
    </source>
</evidence>
<feature type="domain" description="AAA+ ATPase" evidence="2">
    <location>
        <begin position="743"/>
        <end position="870"/>
    </location>
</feature>
<feature type="region of interest" description="Disordered" evidence="1">
    <location>
        <begin position="305"/>
        <end position="335"/>
    </location>
</feature>
<evidence type="ECO:0000256" key="1">
    <source>
        <dbReference type="SAM" id="MobiDB-lite"/>
    </source>
</evidence>
<dbReference type="CDD" id="cd19481">
    <property type="entry name" value="RecA-like_protease"/>
    <property type="match status" value="1"/>
</dbReference>
<evidence type="ECO:0000313" key="4">
    <source>
        <dbReference type="Proteomes" id="UP001152607"/>
    </source>
</evidence>
<dbReference type="PANTHER" id="PTHR46411:SF2">
    <property type="entry name" value="AAA+ ATPASE DOMAIN-CONTAINING PROTEIN"/>
    <property type="match status" value="1"/>
</dbReference>
<dbReference type="SUPFAM" id="SSF52540">
    <property type="entry name" value="P-loop containing nucleoside triphosphate hydrolases"/>
    <property type="match status" value="1"/>
</dbReference>
<sequence>MSVADEKTSRPGAGASMGDDPEQIIRPVETTMEHVGAEVTNLPDQVSPDEPVGKEIEYIEDTDQNAPEKPFDVLEEEAKLIAGNPYADLSNEEVKSIASVSSTSKILDIYMERLRLNATSEVRKVDTTAQMIYGIGDYLRDIEDRMRKLESQVTTNTQNEAKGADPSVGNTSGPADFKTVFCTCDEELAADFVDITADKRWEERKSFSLKSEPRHFLTVLCETQVDDATRKSSEWVLKPETEILALRLCSKPLALFFEKLAGYPAHTNNMVRMTKPFSFLIRNATAIKDKLLSLTQLYPLGGDETFSDVTDEQDKGTDPPSTETEHLGSSPAAAEDPWESAEALPHFKEIVNFLDRYLGEKIRLYSSLRAGSHTHVAFDDLWMLFERDDMIVCPKRKQGEYIYSTGVGKDAVDYVSGSYYVPQAFRVLTRHGGVPLWGKLIRSKTENVPRVKKEGANIVDMVDSEMVDRQDQVENTSHKSRYAPLYVYCYMLTYKGQRWTTNTEVFAIKPYERLMEITSLEVYPMTENSRKTSGVDFASRGKQYITYTNISHLQYRGLTLGPDYEEFDGPLIVDFEQAVREGLSEFSSTNDFFSKVSSRTVPEMPVVKIFNGEPQHLQDENVVFDRDESFEVLKKIQDHLDDYSLKKSDSRLKEIIEDLEKQGLIELIIGSITGFALRDRKWKHFDLALLQNVDYGNVSSGWDDLILPKAHRSMVQSMVQTHTANLQGSNSEKDIGLVKGKGKGCIILLHGVPGVGKTSTAECVAAYTGRPLFPITGGDIGYEPIDVETKLQLIFTRAHRWGCVLLIDEADVFLAERDKFDVKRNGLVSVFLRVLEYYSGILFLTTNRVGAFDDAFRSRIHLTLYYPKLDEKQSKKIWAMNIRRVKIMNESMPPGKPPIKYDKQRILEFAEENYDTLRWNGRQIQNAFQTALALARFDVGPSTDKSPRIKVRHFETIGQASIQFDEYLYDVHVGDETKKAKSQKLRADEWKSAPFRAVPRAKDIVRGDWADEVTSAESETSGTDSESEIQERKIKKKLRNLEKQSAERLRPPVNVQKHGSGSRSRSKGKTGKTGHRTQSKKHEISENEQSGGSSDSDSSDS</sequence>
<dbReference type="GO" id="GO:0005524">
    <property type="term" value="F:ATP binding"/>
    <property type="evidence" value="ECO:0007669"/>
    <property type="project" value="InterPro"/>
</dbReference>
<evidence type="ECO:0000259" key="2">
    <source>
        <dbReference type="SMART" id="SM00382"/>
    </source>
</evidence>
<dbReference type="Gene3D" id="3.40.50.300">
    <property type="entry name" value="P-loop containing nucleotide triphosphate hydrolases"/>
    <property type="match status" value="1"/>
</dbReference>
<keyword evidence="4" id="KW-1185">Reference proteome</keyword>
<feature type="region of interest" description="Disordered" evidence="1">
    <location>
        <begin position="151"/>
        <end position="171"/>
    </location>
</feature>
<dbReference type="InterPro" id="IPR054289">
    <property type="entry name" value="DUF7025"/>
</dbReference>
<feature type="compositionally biased region" description="Polar residues" evidence="1">
    <location>
        <begin position="151"/>
        <end position="160"/>
    </location>
</feature>
<feature type="compositionally biased region" description="Low complexity" evidence="1">
    <location>
        <begin position="1090"/>
        <end position="1101"/>
    </location>
</feature>
<dbReference type="InterPro" id="IPR003593">
    <property type="entry name" value="AAA+_ATPase"/>
</dbReference>
<dbReference type="PANTHER" id="PTHR46411">
    <property type="entry name" value="FAMILY ATPASE, PUTATIVE-RELATED"/>
    <property type="match status" value="1"/>
</dbReference>
<feature type="compositionally biased region" description="Basic residues" evidence="1">
    <location>
        <begin position="1064"/>
        <end position="1079"/>
    </location>
</feature>
<feature type="compositionally biased region" description="Basic and acidic residues" evidence="1">
    <location>
        <begin position="1039"/>
        <end position="1050"/>
    </location>
</feature>
<proteinExistence type="predicted"/>
<gene>
    <name evidence="3" type="ORF">PDIGIT_LOCUS15269</name>
</gene>
<dbReference type="GO" id="GO:0016887">
    <property type="term" value="F:ATP hydrolysis activity"/>
    <property type="evidence" value="ECO:0007669"/>
    <property type="project" value="InterPro"/>
</dbReference>
<organism evidence="3 4">
    <name type="scientific">Periconia digitata</name>
    <dbReference type="NCBI Taxonomy" id="1303443"/>
    <lineage>
        <taxon>Eukaryota</taxon>
        <taxon>Fungi</taxon>
        <taxon>Dikarya</taxon>
        <taxon>Ascomycota</taxon>
        <taxon>Pezizomycotina</taxon>
        <taxon>Dothideomycetes</taxon>
        <taxon>Pleosporomycetidae</taxon>
        <taxon>Pleosporales</taxon>
        <taxon>Massarineae</taxon>
        <taxon>Periconiaceae</taxon>
        <taxon>Periconia</taxon>
    </lineage>
</organism>
<dbReference type="EMBL" id="CAOQHR010000013">
    <property type="protein sequence ID" value="CAI6342066.1"/>
    <property type="molecule type" value="Genomic_DNA"/>
</dbReference>
<reference evidence="3" key="1">
    <citation type="submission" date="2023-01" db="EMBL/GenBank/DDBJ databases">
        <authorList>
            <person name="Van Ghelder C."/>
            <person name="Rancurel C."/>
        </authorList>
    </citation>
    <scope>NUCLEOTIDE SEQUENCE</scope>
    <source>
        <strain evidence="3">CNCM I-4278</strain>
    </source>
</reference>
<dbReference type="Pfam" id="PF23232">
    <property type="entry name" value="AAA_lid_13"/>
    <property type="match status" value="1"/>
</dbReference>
<comment type="caution">
    <text evidence="3">The sequence shown here is derived from an EMBL/GenBank/DDBJ whole genome shotgun (WGS) entry which is preliminary data.</text>
</comment>
<dbReference type="InterPro" id="IPR056599">
    <property type="entry name" value="AAA_lid_fung"/>
</dbReference>
<dbReference type="OrthoDB" id="10042665at2759"/>
<dbReference type="InterPro" id="IPR027417">
    <property type="entry name" value="P-loop_NTPase"/>
</dbReference>
<feature type="compositionally biased region" description="Low complexity" evidence="1">
    <location>
        <begin position="1015"/>
        <end position="1024"/>
    </location>
</feature>
<accession>A0A9W4XX74</accession>
<dbReference type="AlphaFoldDB" id="A0A9W4XX74"/>
<dbReference type="InterPro" id="IPR003959">
    <property type="entry name" value="ATPase_AAA_core"/>
</dbReference>
<name>A0A9W4XX74_9PLEO</name>
<dbReference type="Proteomes" id="UP001152607">
    <property type="component" value="Unassembled WGS sequence"/>
</dbReference>
<protein>
    <recommendedName>
        <fullName evidence="2">AAA+ ATPase domain-containing protein</fullName>
    </recommendedName>
</protein>